<gene>
    <name evidence="3" type="ORF">SUNI508_04515</name>
</gene>
<dbReference type="Proteomes" id="UP001408356">
    <property type="component" value="Unassembled WGS sequence"/>
</dbReference>
<dbReference type="SUPFAM" id="SSF50998">
    <property type="entry name" value="Quinoprotein alcohol dehydrogenase-like"/>
    <property type="match status" value="1"/>
</dbReference>
<evidence type="ECO:0000313" key="4">
    <source>
        <dbReference type="Proteomes" id="UP001408356"/>
    </source>
</evidence>
<dbReference type="Gene3D" id="2.130.10.10">
    <property type="entry name" value="YVTN repeat-like/Quinoprotein amine dehydrogenase"/>
    <property type="match status" value="2"/>
</dbReference>
<dbReference type="InterPro" id="IPR011047">
    <property type="entry name" value="Quinoprotein_ADH-like_sf"/>
</dbReference>
<dbReference type="InterPro" id="IPR015943">
    <property type="entry name" value="WD40/YVTN_repeat-like_dom_sf"/>
</dbReference>
<accession>A0ABR2V9M6</accession>
<evidence type="ECO:0000256" key="1">
    <source>
        <dbReference type="ARBA" id="ARBA00022574"/>
    </source>
</evidence>
<organism evidence="3 4">
    <name type="scientific">Seiridium unicorne</name>
    <dbReference type="NCBI Taxonomy" id="138068"/>
    <lineage>
        <taxon>Eukaryota</taxon>
        <taxon>Fungi</taxon>
        <taxon>Dikarya</taxon>
        <taxon>Ascomycota</taxon>
        <taxon>Pezizomycotina</taxon>
        <taxon>Sordariomycetes</taxon>
        <taxon>Xylariomycetidae</taxon>
        <taxon>Amphisphaeriales</taxon>
        <taxon>Sporocadaceae</taxon>
        <taxon>Seiridium</taxon>
    </lineage>
</organism>
<sequence length="834" mass="92531">MKARPLRRVLPTLQKRSIFVSYACRALHEHINKSSALDRELLTELAAFLKTNVLSWIEYLAEHGDLDTILRFSQVLKVFLRRKSRTDLLLGEEVVIIDMWVTDLIKLVSKFGRQVLKYPESIFQLIPPFCPPESAIFEQFARGTTSSIAAHGLSARLWDDCLSTLALSDPRPSKSGTIPRERLLSLASSEESFSIGTSEGRIAIFNVSTCLEERTVYHGQPVLSLLYGTTQPLLWEIPIQQNCMALAFVDDDQLLLAALKNSTLLALNLTDRTMTTSSWTENLDDPYQRWYHGVSVQFASFDTDLGLLAVAYSCRHLLVYNYEQDSYQIFDEKDALTESPDQLSRISVYALTFSRLPDTSLLAVSYSTSELVVFDIDTGKIVATISAVYFSRLVSSSDGKTLAASRMDGAIELYDFETLHKLYRIRPDDGAVSALAFTTDSTRFLVIRAGGRNCRIWDPEALFRRDIGHNSVRSPSLGSGSQDGTYDQMDETSALVTAIACDERSEIFLVGKDDFSVSAHGLKTGAVLTHMFSHVAPVKALAFRSFRMVQTLVSADTAGFLMAHKITRSQTTKSLNADQLFTHRASVTGIQQFLCSKTLPYVLVCSNDRAIVLSVETGAQLAGPMNCRFLTEGNYVFSCHPTNPEFLLCMTSKSAHVLEWSTLERISVVDGIHFGEINIPEIDIRESTAMSNGSSAVIANTYAPQGQGLRGRSAHFFFAADRLSIGTTDVAPLAEYQTVAQFVDTLIGVYRDRLVFLHTDGWVCSIKAAELKVKGYGGIVHHFAAPIEWLRTSRDPIIRLSKLGDVLFAVRVEVAIIKRGLGRAIHIGAETIKL</sequence>
<keyword evidence="2" id="KW-0677">Repeat</keyword>
<dbReference type="EMBL" id="JARVKF010000090">
    <property type="protein sequence ID" value="KAK9423221.1"/>
    <property type="molecule type" value="Genomic_DNA"/>
</dbReference>
<proteinExistence type="predicted"/>
<dbReference type="SMART" id="SM00320">
    <property type="entry name" value="WD40"/>
    <property type="match status" value="5"/>
</dbReference>
<dbReference type="PANTHER" id="PTHR44019:SF8">
    <property type="entry name" value="POC1 CENTRIOLAR PROTEIN HOMOLOG"/>
    <property type="match status" value="1"/>
</dbReference>
<dbReference type="InterPro" id="IPR050505">
    <property type="entry name" value="WDR55/POC1"/>
</dbReference>
<protein>
    <submittedName>
        <fullName evidence="3">DUF676 domain-containing protein</fullName>
    </submittedName>
</protein>
<reference evidence="3 4" key="1">
    <citation type="journal article" date="2024" name="J. Plant Pathol.">
        <title>Sequence and assembly of the genome of Seiridium unicorne, isolate CBS 538.82, causal agent of cypress canker disease.</title>
        <authorList>
            <person name="Scali E."/>
            <person name="Rocca G.D."/>
            <person name="Danti R."/>
            <person name="Garbelotto M."/>
            <person name="Barberini S."/>
            <person name="Baroncelli R."/>
            <person name="Emiliani G."/>
        </authorList>
    </citation>
    <scope>NUCLEOTIDE SEQUENCE [LARGE SCALE GENOMIC DNA]</scope>
    <source>
        <strain evidence="3 4">BM-138-508</strain>
    </source>
</reference>
<evidence type="ECO:0000313" key="3">
    <source>
        <dbReference type="EMBL" id="KAK9423221.1"/>
    </source>
</evidence>
<keyword evidence="1" id="KW-0853">WD repeat</keyword>
<keyword evidence="4" id="KW-1185">Reference proteome</keyword>
<comment type="caution">
    <text evidence="3">The sequence shown here is derived from an EMBL/GenBank/DDBJ whole genome shotgun (WGS) entry which is preliminary data.</text>
</comment>
<dbReference type="PANTHER" id="PTHR44019">
    <property type="entry name" value="WD REPEAT-CONTAINING PROTEIN 55"/>
    <property type="match status" value="1"/>
</dbReference>
<evidence type="ECO:0000256" key="2">
    <source>
        <dbReference type="ARBA" id="ARBA00022737"/>
    </source>
</evidence>
<dbReference type="InterPro" id="IPR001680">
    <property type="entry name" value="WD40_rpt"/>
</dbReference>
<name>A0ABR2V9M6_9PEZI</name>